<sequence>MFLKFARWIHQNIADICMVIGVFGAVDVLFSWTVGYWLEGLYGMKFPIDSCWQGLTAMGAGLVGLFTHLINSALNSPRGVFPDIKQQNGGNNK</sequence>
<feature type="transmembrane region" description="Helical" evidence="1">
    <location>
        <begin position="12"/>
        <end position="32"/>
    </location>
</feature>
<evidence type="ECO:0000313" key="4">
    <source>
        <dbReference type="Proteomes" id="UP000199309"/>
    </source>
</evidence>
<protein>
    <submittedName>
        <fullName evidence="2">Uncharacterized protein</fullName>
    </submittedName>
</protein>
<dbReference type="AlphaFoldDB" id="A0A1G9QBD2"/>
<gene>
    <name evidence="2" type="ORF">SAMN05660299_00176</name>
    <name evidence="3" type="ORF">SAMN05660299_00230</name>
</gene>
<evidence type="ECO:0000256" key="1">
    <source>
        <dbReference type="SAM" id="Phobius"/>
    </source>
</evidence>
<accession>A0A1G9QBD2</accession>
<dbReference type="EMBL" id="FNHQ01000001">
    <property type="protein sequence ID" value="SDM10061.1"/>
    <property type="molecule type" value="Genomic_DNA"/>
</dbReference>
<evidence type="ECO:0000313" key="2">
    <source>
        <dbReference type="EMBL" id="SDM08279.1"/>
    </source>
</evidence>
<organism evidence="2 4">
    <name type="scientific">Megasphaera paucivorans</name>
    <dbReference type="NCBI Taxonomy" id="349095"/>
    <lineage>
        <taxon>Bacteria</taxon>
        <taxon>Bacillati</taxon>
        <taxon>Bacillota</taxon>
        <taxon>Negativicutes</taxon>
        <taxon>Veillonellales</taxon>
        <taxon>Veillonellaceae</taxon>
        <taxon>Megasphaera</taxon>
    </lineage>
</organism>
<reference evidence="2 4" key="1">
    <citation type="submission" date="2016-10" db="EMBL/GenBank/DDBJ databases">
        <authorList>
            <person name="de Groot N.N."/>
        </authorList>
    </citation>
    <scope>NUCLEOTIDE SEQUENCE [LARGE SCALE GENOMIC DNA]</scope>
    <source>
        <strain evidence="2 4">DSM 16981</strain>
    </source>
</reference>
<dbReference type="OrthoDB" id="1624626at2"/>
<keyword evidence="1" id="KW-0472">Membrane</keyword>
<keyword evidence="1" id="KW-0812">Transmembrane</keyword>
<evidence type="ECO:0000313" key="3">
    <source>
        <dbReference type="EMBL" id="SDM10061.1"/>
    </source>
</evidence>
<keyword evidence="4" id="KW-1185">Reference proteome</keyword>
<dbReference type="STRING" id="349095.SAMN05660299_00176"/>
<dbReference type="RefSeq" id="WP_091647347.1">
    <property type="nucleotide sequence ID" value="NZ_FNHQ01000001.1"/>
</dbReference>
<feature type="transmembrane region" description="Helical" evidence="1">
    <location>
        <begin position="52"/>
        <end position="70"/>
    </location>
</feature>
<keyword evidence="1" id="KW-1133">Transmembrane helix</keyword>
<dbReference type="Proteomes" id="UP000199309">
    <property type="component" value="Unassembled WGS sequence"/>
</dbReference>
<name>A0A1G9QBD2_9FIRM</name>
<dbReference type="EMBL" id="FNHQ01000001">
    <property type="protein sequence ID" value="SDM08279.1"/>
    <property type="molecule type" value="Genomic_DNA"/>
</dbReference>
<proteinExistence type="predicted"/>